<dbReference type="EMBL" id="MN739058">
    <property type="protein sequence ID" value="QHS86527.1"/>
    <property type="molecule type" value="Genomic_DNA"/>
</dbReference>
<sequence>MEPVDLNIIDKCSYLPDYLEINYSSIPGAGLGILLKKIYQGGNF</sequence>
<evidence type="ECO:0000313" key="1">
    <source>
        <dbReference type="EMBL" id="QHS86527.1"/>
    </source>
</evidence>
<name>A0A6C0B2U0_9ZZZZ</name>
<reference evidence="1" key="1">
    <citation type="journal article" date="2020" name="Nature">
        <title>Giant virus diversity and host interactions through global metagenomics.</title>
        <authorList>
            <person name="Schulz F."/>
            <person name="Roux S."/>
            <person name="Paez-Espino D."/>
            <person name="Jungbluth S."/>
            <person name="Walsh D.A."/>
            <person name="Denef V.J."/>
            <person name="McMahon K.D."/>
            <person name="Konstantinidis K.T."/>
            <person name="Eloe-Fadrosh E.A."/>
            <person name="Kyrpides N.C."/>
            <person name="Woyke T."/>
        </authorList>
    </citation>
    <scope>NUCLEOTIDE SEQUENCE</scope>
    <source>
        <strain evidence="1">GVMAG-M-3300009422-16</strain>
    </source>
</reference>
<dbReference type="AlphaFoldDB" id="A0A6C0B2U0"/>
<organism evidence="1">
    <name type="scientific">viral metagenome</name>
    <dbReference type="NCBI Taxonomy" id="1070528"/>
    <lineage>
        <taxon>unclassified sequences</taxon>
        <taxon>metagenomes</taxon>
        <taxon>organismal metagenomes</taxon>
    </lineage>
</organism>
<accession>A0A6C0B2U0</accession>
<protein>
    <submittedName>
        <fullName evidence="1">Uncharacterized protein</fullName>
    </submittedName>
</protein>
<proteinExistence type="predicted"/>